<feature type="domain" description="Response regulatory" evidence="3">
    <location>
        <begin position="3"/>
        <end position="113"/>
    </location>
</feature>
<evidence type="ECO:0000259" key="3">
    <source>
        <dbReference type="PROSITE" id="PS50110"/>
    </source>
</evidence>
<dbReference type="Gene3D" id="3.40.50.2300">
    <property type="match status" value="1"/>
</dbReference>
<gene>
    <name evidence="4" type="ORF">K788_0007041</name>
</gene>
<evidence type="ECO:0000313" key="4">
    <source>
        <dbReference type="EMBL" id="ALL71787.1"/>
    </source>
</evidence>
<dbReference type="GeneID" id="69975101"/>
<accession>A0A0P0RRT2</accession>
<dbReference type="RefSeq" id="WP_051453796.1">
    <property type="nucleotide sequence ID" value="NZ_CP012748.1"/>
</dbReference>
<dbReference type="SUPFAM" id="SSF52172">
    <property type="entry name" value="CheY-like"/>
    <property type="match status" value="1"/>
</dbReference>
<proteinExistence type="predicted"/>
<feature type="modified residue" description="4-aspartylphosphate" evidence="2">
    <location>
        <position position="52"/>
    </location>
</feature>
<dbReference type="Proteomes" id="UP000019146">
    <property type="component" value="Plasmid unnamed"/>
</dbReference>
<dbReference type="KEGG" id="bcai:K788_0007041"/>
<name>A0A0P0RRT2_9BURK</name>
<evidence type="ECO:0000256" key="2">
    <source>
        <dbReference type="PROSITE-ProRule" id="PRU00169"/>
    </source>
</evidence>
<dbReference type="AlphaFoldDB" id="A0A0P0RRT2"/>
<sequence length="207" mass="22416">MSRVLLVEDDANLRDALTAVLGSAGHDVTAARDGEEGVRLAPVANPEVIVSDVMMPVMEGPDMVRTIWTMPGFQRLPAILMSALVTEPPVPVAAMLHKPFDPVQLLDILDGLADSARTTAVPVSSVAARCHGHILRGAELVQAQEMRVRRLRELGIHTDSSEELLDRMKQSVAALKQFERTALATRHLFAPGATEHRTGIPLADRQA</sequence>
<dbReference type="PANTHER" id="PTHR44591:SF3">
    <property type="entry name" value="RESPONSE REGULATORY DOMAIN-CONTAINING PROTEIN"/>
    <property type="match status" value="1"/>
</dbReference>
<reference evidence="4 5" key="1">
    <citation type="journal article" date="2014" name="Genome Announc.">
        <title>Draft Genome Sequence of the Haloacid-Degrading Burkholderia caribensis Strain MBA4.</title>
        <authorList>
            <person name="Pan Y."/>
            <person name="Kong K.F."/>
            <person name="Tsang J.S."/>
        </authorList>
    </citation>
    <scope>NUCLEOTIDE SEQUENCE [LARGE SCALE GENOMIC DNA]</scope>
    <source>
        <strain evidence="4 5">MBA4</strain>
        <plasmid evidence="5">Plasmid</plasmid>
    </source>
</reference>
<keyword evidence="1 2" id="KW-0597">Phosphoprotein</keyword>
<dbReference type="SMART" id="SM00448">
    <property type="entry name" value="REC"/>
    <property type="match status" value="1"/>
</dbReference>
<dbReference type="Pfam" id="PF00072">
    <property type="entry name" value="Response_reg"/>
    <property type="match status" value="1"/>
</dbReference>
<protein>
    <submittedName>
        <fullName evidence="4">Two component transcriptional regulator, winged helix family</fullName>
    </submittedName>
</protein>
<dbReference type="PANTHER" id="PTHR44591">
    <property type="entry name" value="STRESS RESPONSE REGULATOR PROTEIN 1"/>
    <property type="match status" value="1"/>
</dbReference>
<dbReference type="InterPro" id="IPR001789">
    <property type="entry name" value="Sig_transdc_resp-reg_receiver"/>
</dbReference>
<dbReference type="InterPro" id="IPR011006">
    <property type="entry name" value="CheY-like_superfamily"/>
</dbReference>
<keyword evidence="4" id="KW-0614">Plasmid</keyword>
<dbReference type="InterPro" id="IPR050595">
    <property type="entry name" value="Bact_response_regulator"/>
</dbReference>
<evidence type="ECO:0000313" key="5">
    <source>
        <dbReference type="Proteomes" id="UP000019146"/>
    </source>
</evidence>
<dbReference type="GO" id="GO:0000160">
    <property type="term" value="P:phosphorelay signal transduction system"/>
    <property type="evidence" value="ECO:0007669"/>
    <property type="project" value="InterPro"/>
</dbReference>
<evidence type="ECO:0000256" key="1">
    <source>
        <dbReference type="ARBA" id="ARBA00022553"/>
    </source>
</evidence>
<dbReference type="EMBL" id="CP012748">
    <property type="protein sequence ID" value="ALL71787.1"/>
    <property type="molecule type" value="Genomic_DNA"/>
</dbReference>
<geneLocation type="plasmid" evidence="5"/>
<dbReference type="PROSITE" id="PS50110">
    <property type="entry name" value="RESPONSE_REGULATORY"/>
    <property type="match status" value="1"/>
</dbReference>
<organism evidence="4 5">
    <name type="scientific">Paraburkholderia caribensis MBA4</name>
    <dbReference type="NCBI Taxonomy" id="1323664"/>
    <lineage>
        <taxon>Bacteria</taxon>
        <taxon>Pseudomonadati</taxon>
        <taxon>Pseudomonadota</taxon>
        <taxon>Betaproteobacteria</taxon>
        <taxon>Burkholderiales</taxon>
        <taxon>Burkholderiaceae</taxon>
        <taxon>Paraburkholderia</taxon>
    </lineage>
</organism>